<feature type="region of interest" description="Disordered" evidence="1">
    <location>
        <begin position="29"/>
        <end position="50"/>
    </location>
</feature>
<protein>
    <recommendedName>
        <fullName evidence="4">DUF3558 domain-containing protein</fullName>
    </recommendedName>
</protein>
<gene>
    <name evidence="2" type="ORF">BU204_14740</name>
</gene>
<evidence type="ECO:0008006" key="4">
    <source>
        <dbReference type="Google" id="ProtNLM"/>
    </source>
</evidence>
<proteinExistence type="predicted"/>
<organism evidence="2 3">
    <name type="scientific">Actinophytocola xanthii</name>
    <dbReference type="NCBI Taxonomy" id="1912961"/>
    <lineage>
        <taxon>Bacteria</taxon>
        <taxon>Bacillati</taxon>
        <taxon>Actinomycetota</taxon>
        <taxon>Actinomycetes</taxon>
        <taxon>Pseudonocardiales</taxon>
        <taxon>Pseudonocardiaceae</taxon>
    </lineage>
</organism>
<dbReference type="Proteomes" id="UP000185596">
    <property type="component" value="Unassembled WGS sequence"/>
</dbReference>
<evidence type="ECO:0000256" key="1">
    <source>
        <dbReference type="SAM" id="MobiDB-lite"/>
    </source>
</evidence>
<accession>A0A1Q8CQU1</accession>
<reference evidence="2 3" key="1">
    <citation type="submission" date="2016-12" db="EMBL/GenBank/DDBJ databases">
        <title>The draft genome sequence of Actinophytocola sp. 11-183.</title>
        <authorList>
            <person name="Wang W."/>
            <person name="Yuan L."/>
        </authorList>
    </citation>
    <scope>NUCLEOTIDE SEQUENCE [LARGE SCALE GENOMIC DNA]</scope>
    <source>
        <strain evidence="2 3">11-183</strain>
    </source>
</reference>
<feature type="compositionally biased region" description="Basic and acidic residues" evidence="1">
    <location>
        <begin position="37"/>
        <end position="50"/>
    </location>
</feature>
<name>A0A1Q8CQU1_9PSEU</name>
<keyword evidence="3" id="KW-1185">Reference proteome</keyword>
<dbReference type="EMBL" id="MSIE01000025">
    <property type="protein sequence ID" value="OLF16726.1"/>
    <property type="molecule type" value="Genomic_DNA"/>
</dbReference>
<comment type="caution">
    <text evidence="2">The sequence shown here is derived from an EMBL/GenBank/DDBJ whole genome shotgun (WGS) entry which is preliminary data.</text>
</comment>
<dbReference type="AlphaFoldDB" id="A0A1Q8CQU1"/>
<evidence type="ECO:0000313" key="2">
    <source>
        <dbReference type="EMBL" id="OLF16726.1"/>
    </source>
</evidence>
<evidence type="ECO:0000313" key="3">
    <source>
        <dbReference type="Proteomes" id="UP000185596"/>
    </source>
</evidence>
<sequence length="169" mass="18701">MLFGNNGASSSAISAPERLSDYVQYGDASVFDEDDRGQENADRQRDWDSRSTQRLAAAYDDAGALVRTYSDDSVENRFALEAVRAPSPNLYAPYSDAEYLRLDRPVEEVRVFGEVSCSINNTSPDLSAVVACQRGDEELTVRITRVGGDLLQDPEQVAELVDIAWRELS</sequence>